<dbReference type="AlphaFoldDB" id="A0AA39MNX2"/>
<dbReference type="RefSeq" id="XP_060323667.1">
    <property type="nucleotide sequence ID" value="XM_060470301.1"/>
</dbReference>
<proteinExistence type="predicted"/>
<dbReference type="EMBL" id="JAUEPS010000075">
    <property type="protein sequence ID" value="KAK0440659.1"/>
    <property type="molecule type" value="Genomic_DNA"/>
</dbReference>
<dbReference type="Proteomes" id="UP001175211">
    <property type="component" value="Unassembled WGS sequence"/>
</dbReference>
<name>A0AA39MNX2_ARMTA</name>
<organism evidence="1 2">
    <name type="scientific">Armillaria tabescens</name>
    <name type="common">Ringless honey mushroom</name>
    <name type="synonym">Agaricus tabescens</name>
    <dbReference type="NCBI Taxonomy" id="1929756"/>
    <lineage>
        <taxon>Eukaryota</taxon>
        <taxon>Fungi</taxon>
        <taxon>Dikarya</taxon>
        <taxon>Basidiomycota</taxon>
        <taxon>Agaricomycotina</taxon>
        <taxon>Agaricomycetes</taxon>
        <taxon>Agaricomycetidae</taxon>
        <taxon>Agaricales</taxon>
        <taxon>Marasmiineae</taxon>
        <taxon>Physalacriaceae</taxon>
        <taxon>Desarmillaria</taxon>
    </lineage>
</organism>
<dbReference type="GeneID" id="85353849"/>
<evidence type="ECO:0000313" key="2">
    <source>
        <dbReference type="Proteomes" id="UP001175211"/>
    </source>
</evidence>
<accession>A0AA39MNX2</accession>
<keyword evidence="2" id="KW-1185">Reference proteome</keyword>
<reference evidence="1" key="1">
    <citation type="submission" date="2023-06" db="EMBL/GenBank/DDBJ databases">
        <authorList>
            <consortium name="Lawrence Berkeley National Laboratory"/>
            <person name="Ahrendt S."/>
            <person name="Sahu N."/>
            <person name="Indic B."/>
            <person name="Wong-Bajracharya J."/>
            <person name="Merenyi Z."/>
            <person name="Ke H.-M."/>
            <person name="Monk M."/>
            <person name="Kocsube S."/>
            <person name="Drula E."/>
            <person name="Lipzen A."/>
            <person name="Balint B."/>
            <person name="Henrissat B."/>
            <person name="Andreopoulos B."/>
            <person name="Martin F.M."/>
            <person name="Harder C.B."/>
            <person name="Rigling D."/>
            <person name="Ford K.L."/>
            <person name="Foster G.D."/>
            <person name="Pangilinan J."/>
            <person name="Papanicolaou A."/>
            <person name="Barry K."/>
            <person name="LaButti K."/>
            <person name="Viragh M."/>
            <person name="Koriabine M."/>
            <person name="Yan M."/>
            <person name="Riley R."/>
            <person name="Champramary S."/>
            <person name="Plett K.L."/>
            <person name="Tsai I.J."/>
            <person name="Slot J."/>
            <person name="Sipos G."/>
            <person name="Plett J."/>
            <person name="Nagy L.G."/>
            <person name="Grigoriev I.V."/>
        </authorList>
    </citation>
    <scope>NUCLEOTIDE SEQUENCE</scope>
    <source>
        <strain evidence="1">CCBAS 213</strain>
    </source>
</reference>
<gene>
    <name evidence="1" type="ORF">EV420DRAFT_1485868</name>
</gene>
<protein>
    <submittedName>
        <fullName evidence="1">Uncharacterized protein</fullName>
    </submittedName>
</protein>
<comment type="caution">
    <text evidence="1">The sequence shown here is derived from an EMBL/GenBank/DDBJ whole genome shotgun (WGS) entry which is preliminary data.</text>
</comment>
<evidence type="ECO:0000313" key="1">
    <source>
        <dbReference type="EMBL" id="KAK0440659.1"/>
    </source>
</evidence>
<sequence length="233" mass="26632">MDIKKNPRLTLTGFTDLLRIPPCLATTRITRRMLARSSLFRFLSERLQVRVDLPSQGSAMALRAKERHNTKDDYDSRQGSSYIKSGIWEYCGETNECLSGYHRDAGDLVMRENLRVRQCLYGEPFAEDEVDTVMLLEETVDTKLSKTRLSPSVGPHVFIRDICDITVKKVGAPLELDRRRIYINEISLIKSNSSQIWREYNQFSLFITAPHLGILSLAEFSPCSCVQKKAGEH</sequence>